<dbReference type="AlphaFoldDB" id="A0A433QQQ0"/>
<reference evidence="1 2" key="1">
    <citation type="journal article" date="2018" name="New Phytol.">
        <title>Phylogenomics of Endogonaceae and evolution of mycorrhizas within Mucoromycota.</title>
        <authorList>
            <person name="Chang Y."/>
            <person name="Desiro A."/>
            <person name="Na H."/>
            <person name="Sandor L."/>
            <person name="Lipzen A."/>
            <person name="Clum A."/>
            <person name="Barry K."/>
            <person name="Grigoriev I.V."/>
            <person name="Martin F.M."/>
            <person name="Stajich J.E."/>
            <person name="Smith M.E."/>
            <person name="Bonito G."/>
            <person name="Spatafora J.W."/>
        </authorList>
    </citation>
    <scope>NUCLEOTIDE SEQUENCE [LARGE SCALE GENOMIC DNA]</scope>
    <source>
        <strain evidence="1 2">AD002</strain>
    </source>
</reference>
<sequence length="99" mass="10864">MKANISGPHLNTEVAFYPTHSEPAQWEETTYRATMINEPCDIAHLGRINHRIIIHSEQVRAPDAGSLVPLLAVVGHLLPNDLAHVLDDHVVGVDAFLGE</sequence>
<comment type="caution">
    <text evidence="1">The sequence shown here is derived from an EMBL/GenBank/DDBJ whole genome shotgun (WGS) entry which is preliminary data.</text>
</comment>
<evidence type="ECO:0000313" key="1">
    <source>
        <dbReference type="EMBL" id="RUS32089.1"/>
    </source>
</evidence>
<proteinExistence type="predicted"/>
<gene>
    <name evidence="1" type="ORF">BC938DRAFT_476323</name>
</gene>
<dbReference type="Proteomes" id="UP000274822">
    <property type="component" value="Unassembled WGS sequence"/>
</dbReference>
<keyword evidence="2" id="KW-1185">Reference proteome</keyword>
<dbReference type="EMBL" id="RBNJ01002332">
    <property type="protein sequence ID" value="RUS32089.1"/>
    <property type="molecule type" value="Genomic_DNA"/>
</dbReference>
<organism evidence="1 2">
    <name type="scientific">Jimgerdemannia flammicorona</name>
    <dbReference type="NCBI Taxonomy" id="994334"/>
    <lineage>
        <taxon>Eukaryota</taxon>
        <taxon>Fungi</taxon>
        <taxon>Fungi incertae sedis</taxon>
        <taxon>Mucoromycota</taxon>
        <taxon>Mucoromycotina</taxon>
        <taxon>Endogonomycetes</taxon>
        <taxon>Endogonales</taxon>
        <taxon>Endogonaceae</taxon>
        <taxon>Jimgerdemannia</taxon>
    </lineage>
</organism>
<accession>A0A433QQQ0</accession>
<evidence type="ECO:0000313" key="2">
    <source>
        <dbReference type="Proteomes" id="UP000274822"/>
    </source>
</evidence>
<name>A0A433QQQ0_9FUNG</name>
<protein>
    <submittedName>
        <fullName evidence="1">Uncharacterized protein</fullName>
    </submittedName>
</protein>